<dbReference type="RefSeq" id="XP_007732621.1">
    <property type="nucleotide sequence ID" value="XM_007734431.1"/>
</dbReference>
<feature type="region of interest" description="Disordered" evidence="1">
    <location>
        <begin position="1"/>
        <end position="28"/>
    </location>
</feature>
<dbReference type="HOGENOM" id="CLU_1215366_0_0_1"/>
<dbReference type="GeneID" id="19168421"/>
<evidence type="ECO:0000313" key="2">
    <source>
        <dbReference type="EMBL" id="EXJ87342.1"/>
    </source>
</evidence>
<feature type="compositionally biased region" description="Polar residues" evidence="1">
    <location>
        <begin position="153"/>
        <end position="165"/>
    </location>
</feature>
<feature type="compositionally biased region" description="Polar residues" evidence="1">
    <location>
        <begin position="81"/>
        <end position="108"/>
    </location>
</feature>
<dbReference type="eggNOG" id="ENOG502RA9F">
    <property type="taxonomic scope" value="Eukaryota"/>
</dbReference>
<comment type="caution">
    <text evidence="2">The sequence shown here is derived from an EMBL/GenBank/DDBJ whole genome shotgun (WGS) entry which is preliminary data.</text>
</comment>
<feature type="compositionally biased region" description="Low complexity" evidence="1">
    <location>
        <begin position="126"/>
        <end position="136"/>
    </location>
</feature>
<evidence type="ECO:0000256" key="1">
    <source>
        <dbReference type="SAM" id="MobiDB-lite"/>
    </source>
</evidence>
<dbReference type="EMBL" id="AMGY01000003">
    <property type="protein sequence ID" value="EXJ87342.1"/>
    <property type="molecule type" value="Genomic_DNA"/>
</dbReference>
<evidence type="ECO:0000313" key="3">
    <source>
        <dbReference type="Proteomes" id="UP000019478"/>
    </source>
</evidence>
<accession>W9Y3I4</accession>
<dbReference type="AlphaFoldDB" id="W9Y3I4"/>
<feature type="region of interest" description="Disordered" evidence="1">
    <location>
        <begin position="81"/>
        <end position="181"/>
    </location>
</feature>
<protein>
    <submittedName>
        <fullName evidence="2">Uncharacterized protein</fullName>
    </submittedName>
</protein>
<name>W9Y3I4_9EURO</name>
<dbReference type="OrthoDB" id="5408144at2759"/>
<keyword evidence="3" id="KW-1185">Reference proteome</keyword>
<reference evidence="2 3" key="1">
    <citation type="submission" date="2013-03" db="EMBL/GenBank/DDBJ databases">
        <title>The Genome Sequence of Capronia epimyces CBS 606.96.</title>
        <authorList>
            <consortium name="The Broad Institute Genomics Platform"/>
            <person name="Cuomo C."/>
            <person name="de Hoog S."/>
            <person name="Gorbushina A."/>
            <person name="Walker B."/>
            <person name="Young S.K."/>
            <person name="Zeng Q."/>
            <person name="Gargeya S."/>
            <person name="Fitzgerald M."/>
            <person name="Haas B."/>
            <person name="Abouelleil A."/>
            <person name="Allen A.W."/>
            <person name="Alvarado L."/>
            <person name="Arachchi H.M."/>
            <person name="Berlin A.M."/>
            <person name="Chapman S.B."/>
            <person name="Gainer-Dewar J."/>
            <person name="Goldberg J."/>
            <person name="Griggs A."/>
            <person name="Gujja S."/>
            <person name="Hansen M."/>
            <person name="Howarth C."/>
            <person name="Imamovic A."/>
            <person name="Ireland A."/>
            <person name="Larimer J."/>
            <person name="McCowan C."/>
            <person name="Murphy C."/>
            <person name="Pearson M."/>
            <person name="Poon T.W."/>
            <person name="Priest M."/>
            <person name="Roberts A."/>
            <person name="Saif S."/>
            <person name="Shea T."/>
            <person name="Sisk P."/>
            <person name="Sykes S."/>
            <person name="Wortman J."/>
            <person name="Nusbaum C."/>
            <person name="Birren B."/>
        </authorList>
    </citation>
    <scope>NUCLEOTIDE SEQUENCE [LARGE SCALE GENOMIC DNA]</scope>
    <source>
        <strain evidence="2 3">CBS 606.96</strain>
    </source>
</reference>
<organism evidence="2 3">
    <name type="scientific">Capronia epimyces CBS 606.96</name>
    <dbReference type="NCBI Taxonomy" id="1182542"/>
    <lineage>
        <taxon>Eukaryota</taxon>
        <taxon>Fungi</taxon>
        <taxon>Dikarya</taxon>
        <taxon>Ascomycota</taxon>
        <taxon>Pezizomycotina</taxon>
        <taxon>Eurotiomycetes</taxon>
        <taxon>Chaetothyriomycetidae</taxon>
        <taxon>Chaetothyriales</taxon>
        <taxon>Herpotrichiellaceae</taxon>
        <taxon>Capronia</taxon>
    </lineage>
</organism>
<feature type="compositionally biased region" description="Polar residues" evidence="1">
    <location>
        <begin position="116"/>
        <end position="125"/>
    </location>
</feature>
<dbReference type="Proteomes" id="UP000019478">
    <property type="component" value="Unassembled WGS sequence"/>
</dbReference>
<sequence>MGLRLRLRKTFSSSKQNSVPDSVIPNETHYTGRTDIEYYKPHQIPRSKYRGKVDPEHQASLAAFSLSDAFSAPGRRTSLALSGSFSPGGTNGQSRAASRIPSTAASRRQSFHDQHGSTLRIENSVDTGDSGSSTGTSREKSVAASTILDHDTASTSLSSQPTAISSAPVEPDTKLEQHDSGIGMPNIVLSKQTTAHDTPFTAEELELAMSRASLRPRKFDKHDHGDISATS</sequence>
<feature type="compositionally biased region" description="Polar residues" evidence="1">
    <location>
        <begin position="10"/>
        <end position="20"/>
    </location>
</feature>
<gene>
    <name evidence="2" type="ORF">A1O3_04301</name>
</gene>
<proteinExistence type="predicted"/>